<sequence>MSSRITQKRKHLEVDGSDIETKRNKLRVAVKVPRSTTVSRFLICLTLTPSYSLVFCYYVFGIYILNFIFEVLVATSPNNNHSSYSSEQGNAKTLSGQRTSRTRRRRRKLITMKKYKKKTFLDSMKGTPIRQPSPLPVMNAEELVAESGGMLTLEAAEDFSVVQMRVARKCPLRGAPPGHEIYRDTHNNMSVFEVNGEKMPTCIFQNYCANLCRLTMMWLGDKVVFADVEPFFFYILANSSEGYLLSRLEFLPGGPERPLSALGAIAYKKYWRNTIITALYNKVNENGVDEIDLSLSDLSMRTGMREEDVAETIGILFKCKRVSKKAVTMFVNMGQLIAEGSKIVNLNRIMAVENYLNVDFLVEIRRRRAERLSELIGSPTRSSIKIL</sequence>
<dbReference type="InterPro" id="IPR050603">
    <property type="entry name" value="MYST_HAT"/>
</dbReference>
<protein>
    <recommendedName>
        <fullName evidence="2">histone acetyltransferase</fullName>
        <ecNumber evidence="2">2.3.1.48</ecNumber>
    </recommendedName>
</protein>
<keyword evidence="3" id="KW-0808">Transferase</keyword>
<feature type="domain" description="MYST-type HAT" evidence="8">
    <location>
        <begin position="102"/>
        <end position="332"/>
    </location>
</feature>
<keyword evidence="4" id="KW-0007">Acetylation</keyword>
<dbReference type="PROSITE" id="PS51726">
    <property type="entry name" value="MYST_HAT"/>
    <property type="match status" value="1"/>
</dbReference>
<dbReference type="Gene3D" id="3.40.630.30">
    <property type="match status" value="2"/>
</dbReference>
<feature type="active site" description="Proton donor/acceptor" evidence="5">
    <location>
        <position position="256"/>
    </location>
</feature>
<evidence type="ECO:0000256" key="4">
    <source>
        <dbReference type="ARBA" id="ARBA00022990"/>
    </source>
</evidence>
<feature type="transmembrane region" description="Helical" evidence="7">
    <location>
        <begin position="41"/>
        <end position="69"/>
    </location>
</feature>
<dbReference type="PANTHER" id="PTHR10615">
    <property type="entry name" value="HISTONE ACETYLTRANSFERASE"/>
    <property type="match status" value="1"/>
</dbReference>
<dbReference type="WBParaSite" id="Hba_09300">
    <property type="protein sequence ID" value="Hba_09300"/>
    <property type="gene ID" value="Hba_09300"/>
</dbReference>
<evidence type="ECO:0000313" key="9">
    <source>
        <dbReference type="Proteomes" id="UP000095283"/>
    </source>
</evidence>
<dbReference type="InterPro" id="IPR036388">
    <property type="entry name" value="WH-like_DNA-bd_sf"/>
</dbReference>
<evidence type="ECO:0000259" key="8">
    <source>
        <dbReference type="PROSITE" id="PS51726"/>
    </source>
</evidence>
<keyword evidence="7" id="KW-1133">Transmembrane helix</keyword>
<dbReference type="GO" id="GO:0070776">
    <property type="term" value="C:MOZ/MORF histone acetyltransferase complex"/>
    <property type="evidence" value="ECO:0007669"/>
    <property type="project" value="TreeGrafter"/>
</dbReference>
<evidence type="ECO:0000256" key="2">
    <source>
        <dbReference type="ARBA" id="ARBA00013184"/>
    </source>
</evidence>
<dbReference type="EC" id="2.3.1.48" evidence="2"/>
<dbReference type="GO" id="GO:0003682">
    <property type="term" value="F:chromatin binding"/>
    <property type="evidence" value="ECO:0007669"/>
    <property type="project" value="TreeGrafter"/>
</dbReference>
<keyword evidence="7" id="KW-0472">Membrane</keyword>
<evidence type="ECO:0000256" key="1">
    <source>
        <dbReference type="ARBA" id="ARBA00010107"/>
    </source>
</evidence>
<evidence type="ECO:0000256" key="5">
    <source>
        <dbReference type="PIRSR" id="PIRSR602717-51"/>
    </source>
</evidence>
<feature type="compositionally biased region" description="Polar residues" evidence="6">
    <location>
        <begin position="80"/>
        <end position="97"/>
    </location>
</feature>
<dbReference type="SUPFAM" id="SSF55729">
    <property type="entry name" value="Acyl-CoA N-acyltransferases (Nat)"/>
    <property type="match status" value="1"/>
</dbReference>
<dbReference type="Pfam" id="PF01853">
    <property type="entry name" value="MOZ_SAS"/>
    <property type="match status" value="2"/>
</dbReference>
<name>A0A1I7WVZ2_HETBA</name>
<dbReference type="GO" id="GO:0005634">
    <property type="term" value="C:nucleus"/>
    <property type="evidence" value="ECO:0007669"/>
    <property type="project" value="TreeGrafter"/>
</dbReference>
<dbReference type="GO" id="GO:0003712">
    <property type="term" value="F:transcription coregulator activity"/>
    <property type="evidence" value="ECO:0007669"/>
    <property type="project" value="TreeGrafter"/>
</dbReference>
<dbReference type="GO" id="GO:0010484">
    <property type="term" value="F:histone H3 acetyltransferase activity"/>
    <property type="evidence" value="ECO:0007669"/>
    <property type="project" value="TreeGrafter"/>
</dbReference>
<dbReference type="InterPro" id="IPR016181">
    <property type="entry name" value="Acyl_CoA_acyltransferase"/>
</dbReference>
<proteinExistence type="inferred from homology"/>
<dbReference type="InterPro" id="IPR002717">
    <property type="entry name" value="HAT_MYST-type"/>
</dbReference>
<keyword evidence="9" id="KW-1185">Reference proteome</keyword>
<accession>A0A1I7WVZ2</accession>
<dbReference type="GO" id="GO:0006357">
    <property type="term" value="P:regulation of transcription by RNA polymerase II"/>
    <property type="evidence" value="ECO:0007669"/>
    <property type="project" value="TreeGrafter"/>
</dbReference>
<dbReference type="Gene3D" id="1.10.10.10">
    <property type="entry name" value="Winged helix-like DNA-binding domain superfamily/Winged helix DNA-binding domain"/>
    <property type="match status" value="1"/>
</dbReference>
<feature type="region of interest" description="Disordered" evidence="6">
    <location>
        <begin position="80"/>
        <end position="105"/>
    </location>
</feature>
<evidence type="ECO:0000256" key="7">
    <source>
        <dbReference type="SAM" id="Phobius"/>
    </source>
</evidence>
<evidence type="ECO:0000313" key="10">
    <source>
        <dbReference type="WBParaSite" id="Hba_09300"/>
    </source>
</evidence>
<reference evidence="10" key="1">
    <citation type="submission" date="2016-11" db="UniProtKB">
        <authorList>
            <consortium name="WormBaseParasite"/>
        </authorList>
    </citation>
    <scope>IDENTIFICATION</scope>
</reference>
<dbReference type="Proteomes" id="UP000095283">
    <property type="component" value="Unplaced"/>
</dbReference>
<organism evidence="9 10">
    <name type="scientific">Heterorhabditis bacteriophora</name>
    <name type="common">Entomopathogenic nematode worm</name>
    <dbReference type="NCBI Taxonomy" id="37862"/>
    <lineage>
        <taxon>Eukaryota</taxon>
        <taxon>Metazoa</taxon>
        <taxon>Ecdysozoa</taxon>
        <taxon>Nematoda</taxon>
        <taxon>Chromadorea</taxon>
        <taxon>Rhabditida</taxon>
        <taxon>Rhabditina</taxon>
        <taxon>Rhabditomorpha</taxon>
        <taxon>Strongyloidea</taxon>
        <taxon>Heterorhabditidae</taxon>
        <taxon>Heterorhabditis</taxon>
    </lineage>
</organism>
<keyword evidence="7" id="KW-0812">Transmembrane</keyword>
<dbReference type="AlphaFoldDB" id="A0A1I7WVZ2"/>
<comment type="similarity">
    <text evidence="1">Belongs to the MYST (SAS/MOZ) family.</text>
</comment>
<evidence type="ECO:0000256" key="6">
    <source>
        <dbReference type="SAM" id="MobiDB-lite"/>
    </source>
</evidence>
<evidence type="ECO:0000256" key="3">
    <source>
        <dbReference type="ARBA" id="ARBA00022679"/>
    </source>
</evidence>
<dbReference type="PANTHER" id="PTHR10615:SF217">
    <property type="entry name" value="HISTONE ACETYLTRANSFERASE"/>
    <property type="match status" value="1"/>
</dbReference>